<evidence type="ECO:0000313" key="6">
    <source>
        <dbReference type="Proteomes" id="UP000253426"/>
    </source>
</evidence>
<accession>A0A366H5F9</accession>
<feature type="compositionally biased region" description="Basic and acidic residues" evidence="2">
    <location>
        <begin position="1002"/>
        <end position="1022"/>
    </location>
</feature>
<evidence type="ECO:0000313" key="5">
    <source>
        <dbReference type="EMBL" id="RBP36658.1"/>
    </source>
</evidence>
<sequence length="1040" mass="117567">MSTVASRDSSDGLHAIIGPEVFCDEFFDAIRDLARTAAIDTVLEIGSSSGDGSTLAWVQGLGLNPRKPELYCLELSRVRHEALEQRWKQEGFVKCFQGSSVELDQYPSEAEVERFYHTVETSLCNYPLEDVLGWLRRDKAYIQEQNVRTGLIREIKRAQGIEHFGAVLIDGSQFTGNAELDEVYGAEFILLDDVQTFKCHEAHQRLLRDPAYELIMENPRLRHGFSIFRRRRRARFDPLPVEVPVHYFTIVLNGEPFIRHHIEVLKQLPFRWHWHVVEGAADLMHDSSWSVAAGGSVPEDQHRNGLSVDGTTAYLDQLVSSYPGQISIYRPPTGRLWEGKIEMVSEPLKRIFEDCVLWEVDVDELWTVEQFVEGRKMFLEHPEKSAAKFWCDFFVGEKLVIASRHCYAQNPAQEWLRAWSFQPGMKWESHAPPVLSRRQIDGTWRDVASGSIFGHAETASRGLVFQHFAYATEAQAAFKERYYGYAGAVKGWQRLQAERQTPLLLRDFFPWVTDHTEVDAATNRNIIPLARRNGAGQWEFTQHSPPRQAKLTASPTIVVDGIFFQLNNTGIARLWIELLREWVRSGIAEHVWLLDRDGTAPDIPGIRRHRVRRLDTSHPGPDSFMLQDVCDALGADVLVSTYYSCAISTPCVAMIYDMIPERLNLPPGDWQWEHKKHSLTHSRHFVCISEATANDLRCMHPEIAPADVTVAHPAAPHEYKPASADDIAAFRERHGIYLDYIILSGDRIGIPVGTQGYKNAALAFRAWSLLPKEERDSLLILCTGGNLDLEESLRLLAPDAEVRVIRFSEEDLALAFSGAVALVYPSLYEGFGLPVIEAMACGCPVITCQRASLVEVAGDAAVFVNPWDPHETASAITTLRHDAKERSRLIAAGFAQAARFSFARAASSVASTLFEVASRPATPEDDRLAKMWAALRHMQTSASTVRQLTDQLEGQQHAALAAREALSFMQKALVENQQNLTDTQKSLKESRNALKEAQKALKELQKAKKRSEKQLKQMREKPSSPLKRIWNRLRRRKGQQ</sequence>
<feature type="domain" description="Glycosyl transferase family 1" evidence="3">
    <location>
        <begin position="757"/>
        <end position="893"/>
    </location>
</feature>
<gene>
    <name evidence="5" type="ORF">DES53_11697</name>
</gene>
<dbReference type="SUPFAM" id="SSF53756">
    <property type="entry name" value="UDP-Glycosyltransferase/glycogen phosphorylase"/>
    <property type="match status" value="1"/>
</dbReference>
<comment type="caution">
    <text evidence="5">The sequence shown here is derived from an EMBL/GenBank/DDBJ whole genome shotgun (WGS) entry which is preliminary data.</text>
</comment>
<dbReference type="InterPro" id="IPR001296">
    <property type="entry name" value="Glyco_trans_1"/>
</dbReference>
<evidence type="ECO:0000256" key="1">
    <source>
        <dbReference type="ARBA" id="ARBA00022679"/>
    </source>
</evidence>
<evidence type="ECO:0000259" key="4">
    <source>
        <dbReference type="Pfam" id="PF13439"/>
    </source>
</evidence>
<reference evidence="5 6" key="1">
    <citation type="submission" date="2018-06" db="EMBL/GenBank/DDBJ databases">
        <title>Genomic Encyclopedia of Type Strains, Phase IV (KMG-IV): sequencing the most valuable type-strain genomes for metagenomic binning, comparative biology and taxonomic classification.</title>
        <authorList>
            <person name="Goeker M."/>
        </authorList>
    </citation>
    <scope>NUCLEOTIDE SEQUENCE [LARGE SCALE GENOMIC DNA]</scope>
    <source>
        <strain evidence="5 6">DSM 25532</strain>
    </source>
</reference>
<feature type="region of interest" description="Disordered" evidence="2">
    <location>
        <begin position="1002"/>
        <end position="1040"/>
    </location>
</feature>
<dbReference type="PANTHER" id="PTHR46401">
    <property type="entry name" value="GLYCOSYLTRANSFERASE WBBK-RELATED"/>
    <property type="match status" value="1"/>
</dbReference>
<evidence type="ECO:0000256" key="2">
    <source>
        <dbReference type="SAM" id="MobiDB-lite"/>
    </source>
</evidence>
<dbReference type="Gene3D" id="3.40.50.150">
    <property type="entry name" value="Vaccinia Virus protein VP39"/>
    <property type="match status" value="1"/>
</dbReference>
<dbReference type="Proteomes" id="UP000253426">
    <property type="component" value="Unassembled WGS sequence"/>
</dbReference>
<dbReference type="CDD" id="cd03809">
    <property type="entry name" value="GT4_MtfB-like"/>
    <property type="match status" value="1"/>
</dbReference>
<keyword evidence="6" id="KW-1185">Reference proteome</keyword>
<protein>
    <submittedName>
        <fullName evidence="5">Glycosyltransferase involved in cell wall biosynthesis</fullName>
    </submittedName>
</protein>
<dbReference type="AlphaFoldDB" id="A0A366H5F9"/>
<feature type="domain" description="Glycosyltransferase subfamily 4-like N-terminal" evidence="4">
    <location>
        <begin position="570"/>
        <end position="714"/>
    </location>
</feature>
<dbReference type="Pfam" id="PF13439">
    <property type="entry name" value="Glyco_transf_4"/>
    <property type="match status" value="1"/>
</dbReference>
<keyword evidence="1 5" id="KW-0808">Transferase</keyword>
<dbReference type="GO" id="GO:0009103">
    <property type="term" value="P:lipopolysaccharide biosynthetic process"/>
    <property type="evidence" value="ECO:0007669"/>
    <property type="project" value="TreeGrafter"/>
</dbReference>
<dbReference type="InterPro" id="IPR029063">
    <property type="entry name" value="SAM-dependent_MTases_sf"/>
</dbReference>
<feature type="compositionally biased region" description="Basic residues" evidence="2">
    <location>
        <begin position="1029"/>
        <end position="1040"/>
    </location>
</feature>
<organism evidence="5 6">
    <name type="scientific">Roseimicrobium gellanilyticum</name>
    <dbReference type="NCBI Taxonomy" id="748857"/>
    <lineage>
        <taxon>Bacteria</taxon>
        <taxon>Pseudomonadati</taxon>
        <taxon>Verrucomicrobiota</taxon>
        <taxon>Verrucomicrobiia</taxon>
        <taxon>Verrucomicrobiales</taxon>
        <taxon>Verrucomicrobiaceae</taxon>
        <taxon>Roseimicrobium</taxon>
    </lineage>
</organism>
<dbReference type="OrthoDB" id="9797829at2"/>
<proteinExistence type="predicted"/>
<dbReference type="PANTHER" id="PTHR46401:SF2">
    <property type="entry name" value="GLYCOSYLTRANSFERASE WBBK-RELATED"/>
    <property type="match status" value="1"/>
</dbReference>
<dbReference type="Gene3D" id="3.40.50.2000">
    <property type="entry name" value="Glycogen Phosphorylase B"/>
    <property type="match status" value="1"/>
</dbReference>
<dbReference type="Pfam" id="PF00534">
    <property type="entry name" value="Glycos_transf_1"/>
    <property type="match status" value="1"/>
</dbReference>
<dbReference type="RefSeq" id="WP_113961886.1">
    <property type="nucleotide sequence ID" value="NZ_QNRR01000016.1"/>
</dbReference>
<name>A0A366H5F9_9BACT</name>
<evidence type="ECO:0000259" key="3">
    <source>
        <dbReference type="Pfam" id="PF00534"/>
    </source>
</evidence>
<dbReference type="InterPro" id="IPR028098">
    <property type="entry name" value="Glyco_trans_4-like_N"/>
</dbReference>
<dbReference type="EMBL" id="QNRR01000016">
    <property type="protein sequence ID" value="RBP36658.1"/>
    <property type="molecule type" value="Genomic_DNA"/>
</dbReference>
<dbReference type="GO" id="GO:0016757">
    <property type="term" value="F:glycosyltransferase activity"/>
    <property type="evidence" value="ECO:0007669"/>
    <property type="project" value="InterPro"/>
</dbReference>